<feature type="compositionally biased region" description="Basic and acidic residues" evidence="1">
    <location>
        <begin position="7"/>
        <end position="16"/>
    </location>
</feature>
<gene>
    <name evidence="2" type="ORF">BRENAR_LOCUS504</name>
</gene>
<organism evidence="2 3">
    <name type="scientific">Brettanomyces naardenensis</name>
    <name type="common">Yeast</name>
    <dbReference type="NCBI Taxonomy" id="13370"/>
    <lineage>
        <taxon>Eukaryota</taxon>
        <taxon>Fungi</taxon>
        <taxon>Dikarya</taxon>
        <taxon>Ascomycota</taxon>
        <taxon>Saccharomycotina</taxon>
        <taxon>Pichiomycetes</taxon>
        <taxon>Pichiales</taxon>
        <taxon>Pichiaceae</taxon>
        <taxon>Brettanomyces</taxon>
    </lineage>
</organism>
<sequence>MWKTKNKKEMPEKEEGPALSPLNSSPLYSSSLVQHDHQQLCATPNNLWNASEALTSTSLVSQYQRPGIVASQFLNPLVKTLELMGVKGPSLPSAAQVAYRLTKLVSAEKKVMKREQDYFTSISNWVSGLPNHENSRLLVEINRLTDIQIRTQEELLRKQENINLQLSHVFQREHKVETQRAKRANTVTELREEERKKGEGQSIHLARERLEELDASIEVINEQMIKAINTSLKGAFVDYVICLQTACNRLKEGCDDFFDYVNSGTIYSLTKFPNEDPGFAKIQPISSSRFSSQNKENKLKERTNELIGLSNGKLREDKIPENPTEDSDYEGLKRCPECMALIKNGSKSHAPFCPHYKKANTERPESSQSITMPGKMSLRIPSLIRAKESSVWQQ</sequence>
<dbReference type="InParanoid" id="A0A448YFW9"/>
<dbReference type="AlphaFoldDB" id="A0A448YFW9"/>
<feature type="compositionally biased region" description="Basic and acidic residues" evidence="1">
    <location>
        <begin position="189"/>
        <end position="200"/>
    </location>
</feature>
<evidence type="ECO:0000313" key="2">
    <source>
        <dbReference type="EMBL" id="VEU19768.1"/>
    </source>
</evidence>
<proteinExistence type="predicted"/>
<evidence type="ECO:0000313" key="3">
    <source>
        <dbReference type="Proteomes" id="UP000290900"/>
    </source>
</evidence>
<feature type="region of interest" description="Disordered" evidence="1">
    <location>
        <begin position="357"/>
        <end position="378"/>
    </location>
</feature>
<dbReference type="OrthoDB" id="4095156at2759"/>
<dbReference type="EMBL" id="CAACVR010000001">
    <property type="protein sequence ID" value="VEU19768.1"/>
    <property type="molecule type" value="Genomic_DNA"/>
</dbReference>
<dbReference type="InterPro" id="IPR027267">
    <property type="entry name" value="AH/BAR_dom_sf"/>
</dbReference>
<evidence type="ECO:0000256" key="1">
    <source>
        <dbReference type="SAM" id="MobiDB-lite"/>
    </source>
</evidence>
<name>A0A448YFW9_BRENA</name>
<accession>A0A448YFW9</accession>
<feature type="region of interest" description="Disordered" evidence="1">
    <location>
        <begin position="1"/>
        <end position="22"/>
    </location>
</feature>
<keyword evidence="3" id="KW-1185">Reference proteome</keyword>
<feature type="region of interest" description="Disordered" evidence="1">
    <location>
        <begin position="181"/>
        <end position="200"/>
    </location>
</feature>
<dbReference type="Gene3D" id="1.20.1270.60">
    <property type="entry name" value="Arfaptin homology (AH) domain/BAR domain"/>
    <property type="match status" value="1"/>
</dbReference>
<protein>
    <submittedName>
        <fullName evidence="2">DEKNAAC100562</fullName>
    </submittedName>
</protein>
<dbReference type="Proteomes" id="UP000290900">
    <property type="component" value="Unassembled WGS sequence"/>
</dbReference>
<reference evidence="2 3" key="1">
    <citation type="submission" date="2018-12" db="EMBL/GenBank/DDBJ databases">
        <authorList>
            <person name="Tiukova I."/>
            <person name="Dainat J."/>
        </authorList>
    </citation>
    <scope>NUCLEOTIDE SEQUENCE [LARGE SCALE GENOMIC DNA]</scope>
</reference>